<dbReference type="EMBL" id="JAUDEA010000001">
    <property type="protein sequence ID" value="MDM8270156.1"/>
    <property type="molecule type" value="Genomic_DNA"/>
</dbReference>
<dbReference type="Pfam" id="PF18885">
    <property type="entry name" value="DUF5648"/>
    <property type="match status" value="1"/>
</dbReference>
<feature type="domain" description="DUF5648" evidence="3">
    <location>
        <begin position="626"/>
        <end position="755"/>
    </location>
</feature>
<sequence length="758" mass="82130">MNDPRRAGRLAWVRPALTAIFALSLSIAPFAGVAQAAEDGSVAQGLADHLYVPDGVEGGIEVTEDGMPKGLSPEYGRLDTAGGSSSGGRVALPSKYDLCDKGYVSAVKNQLRWQNCWVFASMSSLESNLLVQGRGSLAGNDFSERQLTQARRTLVSSSQAERLGAVGQAGEGVEPIVDVGDYRYVHSDNDFLLSSGYIYEAGDAMFNGMGPVAEATVPSEVEENSDMYWVFGPMDDPDMIAPVGATSWRVSDPYAYDPVLWIDESLSLGTLGIVNDQGVYEGVDWDAVSRVKQAVMSDGAVSVGIYSGGSVSSPSFSDTDTEYYNAEHAAQFVSDTIGMGHFVAIVGWDDTFPKENFVNSVSHATPEGDGAWIIKDSYGTIDSQWWSHSGEDGTGFRYVSYYDRSLDYTCQLVAGPNAASDDVTLQYDLLGTSPYSDALLVDQAASAANVFTAEQDMLLEATTASTITDNSTVKIEVYLLGAGASSPTDGTLAGTTTKTYAIPGRYRVDLSKPIEIREGQRFSIVETVSSNVVEGKGSGTMYYLALECGTTSEYAKSQGYDHHWNAVSNSGESWVMTNGSWADAKTLNGNAELTTNGKVYGNALIKAYGSEADLPPASESAKTVTMWRLYNQYTGEHLYTSSKTEYDNLGKIGWTQENVAWIAPAEGEEVYRLYNPYSSDHHYTMKEDERDALVKLGWSYEGVGWHSAPAASGVPLYRLFNPYEQIGTHHYTTSTSERDQMVKNGWVDENIAWYGVKS</sequence>
<evidence type="ECO:0000259" key="2">
    <source>
        <dbReference type="Pfam" id="PF18560"/>
    </source>
</evidence>
<evidence type="ECO:0000313" key="4">
    <source>
        <dbReference type="EMBL" id="MDM8270156.1"/>
    </source>
</evidence>
<dbReference type="Gene3D" id="3.90.70.10">
    <property type="entry name" value="Cysteine proteinases"/>
    <property type="match status" value="1"/>
</dbReference>
<reference evidence="4" key="1">
    <citation type="submission" date="2023-06" db="EMBL/GenBank/DDBJ databases">
        <title>Identification and characterization of horizontal gene transfer across gut microbiota members of farm animals based on homology search.</title>
        <authorList>
            <person name="Schwarzerova J."/>
            <person name="Nykrynova M."/>
            <person name="Jureckova K."/>
            <person name="Cejkova D."/>
            <person name="Rychlik I."/>
        </authorList>
    </citation>
    <scope>NUCLEOTIDE SEQUENCE</scope>
    <source>
        <strain evidence="4">153_Feed</strain>
    </source>
</reference>
<dbReference type="Pfam" id="PF18560">
    <property type="entry name" value="Lectin_like"/>
    <property type="match status" value="1"/>
</dbReference>
<keyword evidence="5" id="KW-1185">Reference proteome</keyword>
<proteinExistence type="predicted"/>
<comment type="caution">
    <text evidence="4">The sequence shown here is derived from an EMBL/GenBank/DDBJ whole genome shotgun (WGS) entry which is preliminary data.</text>
</comment>
<reference evidence="4" key="2">
    <citation type="submission" date="2023-06" db="EMBL/GenBank/DDBJ databases">
        <authorList>
            <person name="Zeman M."/>
            <person name="Kubasova T."/>
            <person name="Jahodarova E."/>
            <person name="Nykrynova M."/>
            <person name="Rychlik I."/>
        </authorList>
    </citation>
    <scope>NUCLEOTIDE SEQUENCE</scope>
    <source>
        <strain evidence="4">153_Feed</strain>
    </source>
</reference>
<accession>A0ABT7V2D8</accession>
<protein>
    <submittedName>
        <fullName evidence="4">Lectin like domain-containing protein</fullName>
    </submittedName>
</protein>
<dbReference type="InterPro" id="IPR038765">
    <property type="entry name" value="Papain-like_cys_pep_sf"/>
</dbReference>
<feature type="domain" description="Lectin-like" evidence="2">
    <location>
        <begin position="426"/>
        <end position="591"/>
    </location>
</feature>
<dbReference type="RefSeq" id="WP_289510262.1">
    <property type="nucleotide sequence ID" value="NZ_JAUDEA010000001.1"/>
</dbReference>
<feature type="chain" id="PRO_5046706571" evidence="1">
    <location>
        <begin position="37"/>
        <end position="758"/>
    </location>
</feature>
<evidence type="ECO:0000313" key="5">
    <source>
        <dbReference type="Proteomes" id="UP001529256"/>
    </source>
</evidence>
<dbReference type="InterPro" id="IPR043708">
    <property type="entry name" value="DUF5648"/>
</dbReference>
<gene>
    <name evidence="4" type="ORF">QUW25_00425</name>
</gene>
<organism evidence="4 5">
    <name type="scientific">Thermophilibacter provencensis</name>
    <dbReference type="NCBI Taxonomy" id="1852386"/>
    <lineage>
        <taxon>Bacteria</taxon>
        <taxon>Bacillati</taxon>
        <taxon>Actinomycetota</taxon>
        <taxon>Coriobacteriia</taxon>
        <taxon>Coriobacteriales</taxon>
        <taxon>Atopobiaceae</taxon>
        <taxon>Thermophilibacter</taxon>
    </lineage>
</organism>
<feature type="signal peptide" evidence="1">
    <location>
        <begin position="1"/>
        <end position="36"/>
    </location>
</feature>
<dbReference type="InterPro" id="IPR040528">
    <property type="entry name" value="Lectin-like"/>
</dbReference>
<dbReference type="Proteomes" id="UP001529256">
    <property type="component" value="Unassembled WGS sequence"/>
</dbReference>
<evidence type="ECO:0000259" key="3">
    <source>
        <dbReference type="Pfam" id="PF18885"/>
    </source>
</evidence>
<keyword evidence="1" id="KW-0732">Signal</keyword>
<evidence type="ECO:0000256" key="1">
    <source>
        <dbReference type="SAM" id="SignalP"/>
    </source>
</evidence>
<name>A0ABT7V2D8_9ACTN</name>
<dbReference type="SUPFAM" id="SSF54001">
    <property type="entry name" value="Cysteine proteinases"/>
    <property type="match status" value="1"/>
</dbReference>